<protein>
    <submittedName>
        <fullName evidence="1">Uncharacterized protein</fullName>
    </submittedName>
</protein>
<accession>A0ABU1SZJ7</accession>
<evidence type="ECO:0000313" key="2">
    <source>
        <dbReference type="Proteomes" id="UP001266099"/>
    </source>
</evidence>
<dbReference type="EMBL" id="JAVDUJ010000001">
    <property type="protein sequence ID" value="MDR6938543.1"/>
    <property type="molecule type" value="Genomic_DNA"/>
</dbReference>
<proteinExistence type="predicted"/>
<name>A0ABU1SZJ7_9ACTO</name>
<reference evidence="1 2" key="1">
    <citation type="submission" date="2023-07" db="EMBL/GenBank/DDBJ databases">
        <title>Sequencing the genomes of 1000 actinobacteria strains.</title>
        <authorList>
            <person name="Klenk H.-P."/>
        </authorList>
    </citation>
    <scope>NUCLEOTIDE SEQUENCE [LARGE SCALE GENOMIC DNA]</scope>
    <source>
        <strain evidence="1 2">DSM 15539</strain>
    </source>
</reference>
<keyword evidence="2" id="KW-1185">Reference proteome</keyword>
<dbReference type="RefSeq" id="WP_309954454.1">
    <property type="nucleotide sequence ID" value="NZ_JAVDUJ010000001.1"/>
</dbReference>
<sequence>MAGEQHSGVITRAVIAAAGIYFIPGIGEIAITVTEAILIAGGTVAVGTWQWIPAHSGSARAAQRFVRQTSRQRWKSHAALNPDRNDFIDSDDSAGFGGEFFFIVLSGLFAVKIRI</sequence>
<comment type="caution">
    <text evidence="1">The sequence shown here is derived from an EMBL/GenBank/DDBJ whole genome shotgun (WGS) entry which is preliminary data.</text>
</comment>
<evidence type="ECO:0000313" key="1">
    <source>
        <dbReference type="EMBL" id="MDR6938543.1"/>
    </source>
</evidence>
<dbReference type="Proteomes" id="UP001266099">
    <property type="component" value="Unassembled WGS sequence"/>
</dbReference>
<gene>
    <name evidence="1" type="ORF">J2S36_000086</name>
</gene>
<organism evidence="1 2">
    <name type="scientific">Arcanobacterium hippocoleae</name>
    <dbReference type="NCBI Taxonomy" id="149017"/>
    <lineage>
        <taxon>Bacteria</taxon>
        <taxon>Bacillati</taxon>
        <taxon>Actinomycetota</taxon>
        <taxon>Actinomycetes</taxon>
        <taxon>Actinomycetales</taxon>
        <taxon>Actinomycetaceae</taxon>
        <taxon>Arcanobacterium</taxon>
    </lineage>
</organism>